<dbReference type="PANTHER" id="PTHR10272">
    <property type="entry name" value="PLATELET-ACTIVATING FACTOR ACETYLHYDROLASE"/>
    <property type="match status" value="1"/>
</dbReference>
<evidence type="ECO:0008006" key="6">
    <source>
        <dbReference type="Google" id="ProtNLM"/>
    </source>
</evidence>
<reference evidence="4 5" key="1">
    <citation type="journal article" date="2019" name="ACS Chem. Biol.">
        <title>Identification and Mobilization of a Cryptic Antibiotic Biosynthesis Gene Locus from a Human-Pathogenic Nocardia Isolate.</title>
        <authorList>
            <person name="Herisse M."/>
            <person name="Ishida K."/>
            <person name="Porter J.L."/>
            <person name="Howden B."/>
            <person name="Hertweck C."/>
            <person name="Stinear T.P."/>
            <person name="Pidot S.J."/>
        </authorList>
    </citation>
    <scope>NUCLEOTIDE SEQUENCE [LARGE SCALE GENOMIC DNA]</scope>
    <source>
        <strain evidence="4 5">AUSMDU00012717</strain>
    </source>
</reference>
<dbReference type="GO" id="GO:0003847">
    <property type="term" value="F:1-alkyl-2-acetylglycerophosphocholine esterase activity"/>
    <property type="evidence" value="ECO:0007669"/>
    <property type="project" value="TreeGrafter"/>
</dbReference>
<keyword evidence="5" id="KW-1185">Reference proteome</keyword>
<dbReference type="GO" id="GO:0016042">
    <property type="term" value="P:lipid catabolic process"/>
    <property type="evidence" value="ECO:0007669"/>
    <property type="project" value="UniProtKB-KW"/>
</dbReference>
<organism evidence="4 5">
    <name type="scientific">Nocardia arthritidis</name>
    <dbReference type="NCBI Taxonomy" id="228602"/>
    <lineage>
        <taxon>Bacteria</taxon>
        <taxon>Bacillati</taxon>
        <taxon>Actinomycetota</taxon>
        <taxon>Actinomycetes</taxon>
        <taxon>Mycobacteriales</taxon>
        <taxon>Nocardiaceae</taxon>
        <taxon>Nocardia</taxon>
    </lineage>
</organism>
<protein>
    <recommendedName>
        <fullName evidence="6">Alpha/beta hydrolase</fullName>
    </recommendedName>
</protein>
<evidence type="ECO:0000256" key="1">
    <source>
        <dbReference type="ARBA" id="ARBA00022801"/>
    </source>
</evidence>
<dbReference type="RefSeq" id="WP_167474744.1">
    <property type="nucleotide sequence ID" value="NZ_CP046172.1"/>
</dbReference>
<dbReference type="PANTHER" id="PTHR10272:SF0">
    <property type="entry name" value="PLATELET-ACTIVATING FACTOR ACETYLHYDROLASE"/>
    <property type="match status" value="1"/>
</dbReference>
<keyword evidence="3" id="KW-0443">Lipid metabolism</keyword>
<accession>A0A6G9YG01</accession>
<dbReference type="KEGG" id="nah:F5544_20665"/>
<evidence type="ECO:0000256" key="3">
    <source>
        <dbReference type="ARBA" id="ARBA00023098"/>
    </source>
</evidence>
<evidence type="ECO:0000256" key="2">
    <source>
        <dbReference type="ARBA" id="ARBA00022963"/>
    </source>
</evidence>
<dbReference type="AlphaFoldDB" id="A0A6G9YG01"/>
<name>A0A6G9YG01_9NOCA</name>
<sequence length="258" mass="27770">MLLYSPAASFPAQAGTSLAEDLADSGYAVVSITDTHGAFPGTVFPDGHVELYDSRNLTNPVGDIMRMSSQARAADIRFVLDKLTAFARGSDPELPMGPALDLTNVGMYGHSLGGTMAVFADPRIRAGVDLDGYADPSDLAAGLVAEPRRPMLFIFGSWADPDIRRRTVDRMCAGRVGWTRELVLAGAGHWSFSDLGYLPRQVAEAPLLSGLLGTIPADRAHTVIRTYVTAMFDRYLRNRSVPLLDAPTSPFPEISANK</sequence>
<keyword evidence="2" id="KW-0442">Lipid degradation</keyword>
<dbReference type="SUPFAM" id="SSF53474">
    <property type="entry name" value="alpha/beta-Hydrolases"/>
    <property type="match status" value="1"/>
</dbReference>
<dbReference type="EMBL" id="CP046172">
    <property type="protein sequence ID" value="QIS11997.1"/>
    <property type="molecule type" value="Genomic_DNA"/>
</dbReference>
<evidence type="ECO:0000313" key="5">
    <source>
        <dbReference type="Proteomes" id="UP000503540"/>
    </source>
</evidence>
<dbReference type="Proteomes" id="UP000503540">
    <property type="component" value="Chromosome"/>
</dbReference>
<dbReference type="Gene3D" id="3.40.50.1820">
    <property type="entry name" value="alpha/beta hydrolase"/>
    <property type="match status" value="1"/>
</dbReference>
<proteinExistence type="predicted"/>
<keyword evidence="1" id="KW-0378">Hydrolase</keyword>
<evidence type="ECO:0000313" key="4">
    <source>
        <dbReference type="EMBL" id="QIS11997.1"/>
    </source>
</evidence>
<dbReference type="InterPro" id="IPR029058">
    <property type="entry name" value="AB_hydrolase_fold"/>
</dbReference>
<gene>
    <name evidence="4" type="ORF">F5544_20665</name>
</gene>